<protein>
    <submittedName>
        <fullName evidence="3">M48 family metallopeptidase</fullName>
    </submittedName>
</protein>
<name>A0A7J5TMR0_BIFBI</name>
<dbReference type="PANTHER" id="PTHR30399:SF1">
    <property type="entry name" value="UTP PYROPHOSPHATASE"/>
    <property type="match status" value="1"/>
</dbReference>
<feature type="compositionally biased region" description="Basic and acidic residues" evidence="1">
    <location>
        <begin position="113"/>
        <end position="129"/>
    </location>
</feature>
<evidence type="ECO:0000313" key="4">
    <source>
        <dbReference type="Proteomes" id="UP000451386"/>
    </source>
</evidence>
<dbReference type="GeneID" id="29695732"/>
<sequence>MVMPFNSVPRARSISRRAQFDRSTRAREVLNVDGLQVNVLRKKNRNMYLRVKPPYGAIEVTAPVRMPQHTIVEFVRERRSWVDEALHKMAQARSRTFASPDLDPDVGGSRTTVLRDARDPGSPRMETPHETSSFTWNEEYVERARRSIEQQLPDLLSKWTPIVGKSPTKITLRTMTSRWGSCTPKTGRIRLNLQLGLMDPQFLEYVLVHELTHLWESGHGRTFQERMSLVLPNWKELRRELNRCTIFDVPQSRG</sequence>
<evidence type="ECO:0000256" key="1">
    <source>
        <dbReference type="SAM" id="MobiDB-lite"/>
    </source>
</evidence>
<comment type="caution">
    <text evidence="3">The sequence shown here is derived from an EMBL/GenBank/DDBJ whole genome shotgun (WGS) entry which is preliminary data.</text>
</comment>
<dbReference type="Gene3D" id="3.30.2010.10">
    <property type="entry name" value="Metalloproteases ('zincins'), catalytic domain"/>
    <property type="match status" value="1"/>
</dbReference>
<organism evidence="3 4">
    <name type="scientific">Bifidobacterium bifidum</name>
    <dbReference type="NCBI Taxonomy" id="1681"/>
    <lineage>
        <taxon>Bacteria</taxon>
        <taxon>Bacillati</taxon>
        <taxon>Actinomycetota</taxon>
        <taxon>Actinomycetes</taxon>
        <taxon>Bifidobacteriales</taxon>
        <taxon>Bifidobacteriaceae</taxon>
        <taxon>Bifidobacterium</taxon>
    </lineage>
</organism>
<dbReference type="AlphaFoldDB" id="A0A7J5TMR0"/>
<reference evidence="3 4" key="1">
    <citation type="journal article" date="2019" name="Nat. Med.">
        <title>A library of human gut bacterial isolates paired with longitudinal multiomics data enables mechanistic microbiome research.</title>
        <authorList>
            <person name="Poyet M."/>
            <person name="Groussin M."/>
            <person name="Gibbons S.M."/>
            <person name="Avila-Pacheco J."/>
            <person name="Jiang X."/>
            <person name="Kearney S.M."/>
            <person name="Perrotta A.R."/>
            <person name="Berdy B."/>
            <person name="Zhao S."/>
            <person name="Lieberman T.D."/>
            <person name="Swanson P.K."/>
            <person name="Smith M."/>
            <person name="Roesemann S."/>
            <person name="Alexander J.E."/>
            <person name="Rich S.A."/>
            <person name="Livny J."/>
            <person name="Vlamakis H."/>
            <person name="Clish C."/>
            <person name="Bullock K."/>
            <person name="Deik A."/>
            <person name="Scott J."/>
            <person name="Pierce K.A."/>
            <person name="Xavier R.J."/>
            <person name="Alm E.J."/>
        </authorList>
    </citation>
    <scope>NUCLEOTIDE SEQUENCE [LARGE SCALE GENOMIC DNA]</scope>
    <source>
        <strain evidence="3 4">BIOML-A13</strain>
    </source>
</reference>
<feature type="domain" description="YgjP-like metallopeptidase" evidence="2">
    <location>
        <begin position="46"/>
        <end position="243"/>
    </location>
</feature>
<dbReference type="PANTHER" id="PTHR30399">
    <property type="entry name" value="UNCHARACTERIZED PROTEIN YGJP"/>
    <property type="match status" value="1"/>
</dbReference>
<dbReference type="RefSeq" id="WP_004219040.1">
    <property type="nucleotide sequence ID" value="NZ_WDOP01000015.1"/>
</dbReference>
<gene>
    <name evidence="3" type="ORF">GBA83_09560</name>
</gene>
<evidence type="ECO:0000313" key="3">
    <source>
        <dbReference type="EMBL" id="KAB7486026.1"/>
    </source>
</evidence>
<dbReference type="CDD" id="cd07344">
    <property type="entry name" value="M48_yhfN_like"/>
    <property type="match status" value="1"/>
</dbReference>
<proteinExistence type="predicted"/>
<dbReference type="Pfam" id="PF01863">
    <property type="entry name" value="YgjP-like"/>
    <property type="match status" value="1"/>
</dbReference>
<feature type="region of interest" description="Disordered" evidence="1">
    <location>
        <begin position="98"/>
        <end position="133"/>
    </location>
</feature>
<dbReference type="InterPro" id="IPR053136">
    <property type="entry name" value="UTP_pyrophosphatase-like"/>
</dbReference>
<dbReference type="EMBL" id="WDOP01000015">
    <property type="protein sequence ID" value="KAB7486026.1"/>
    <property type="molecule type" value="Genomic_DNA"/>
</dbReference>
<evidence type="ECO:0000259" key="2">
    <source>
        <dbReference type="Pfam" id="PF01863"/>
    </source>
</evidence>
<accession>A0A7J5TMR0</accession>
<dbReference type="Proteomes" id="UP000451386">
    <property type="component" value="Unassembled WGS sequence"/>
</dbReference>
<dbReference type="InterPro" id="IPR002725">
    <property type="entry name" value="YgjP-like_metallopeptidase"/>
</dbReference>